<dbReference type="EMBL" id="HE796978">
    <property type="protein sequence ID" value="CCM00307.1"/>
    <property type="molecule type" value="Genomic_DNA"/>
</dbReference>
<evidence type="ECO:0000313" key="1">
    <source>
        <dbReference type="EMBL" id="CCM00307.1"/>
    </source>
</evidence>
<proteinExistence type="predicted"/>
<protein>
    <recommendedName>
        <fullName evidence="3">Lactam utilization protein lamB</fullName>
    </recommendedName>
</protein>
<gene>
    <name evidence="1" type="ORF">FIBRA_02337</name>
</gene>
<dbReference type="GO" id="GO:0005975">
    <property type="term" value="P:carbohydrate metabolic process"/>
    <property type="evidence" value="ECO:0007669"/>
    <property type="project" value="InterPro"/>
</dbReference>
<accession>J4HUR8</accession>
<dbReference type="SUPFAM" id="SSF88713">
    <property type="entry name" value="Glycoside hydrolase/deacetylase"/>
    <property type="match status" value="1"/>
</dbReference>
<dbReference type="Pfam" id="PF03746">
    <property type="entry name" value="LamB_YcsF"/>
    <property type="match status" value="1"/>
</dbReference>
<evidence type="ECO:0000313" key="2">
    <source>
        <dbReference type="Proteomes" id="UP000006352"/>
    </source>
</evidence>
<keyword evidence="2" id="KW-1185">Reference proteome</keyword>
<dbReference type="PANTHER" id="PTHR30292:SF0">
    <property type="entry name" value="5-OXOPROLINASE SUBUNIT A"/>
    <property type="match status" value="1"/>
</dbReference>
<reference evidence="1 2" key="1">
    <citation type="journal article" date="2012" name="Appl. Environ. Microbiol.">
        <title>Short-read sequencing for genomic analysis of the brown rot fungus Fibroporia radiculosa.</title>
        <authorList>
            <person name="Tang J.D."/>
            <person name="Perkins A.D."/>
            <person name="Sonstegard T.S."/>
            <person name="Schroeder S.G."/>
            <person name="Burgess S.C."/>
            <person name="Diehl S.V."/>
        </authorList>
    </citation>
    <scope>NUCLEOTIDE SEQUENCE [LARGE SCALE GENOMIC DNA]</scope>
    <source>
        <strain evidence="1 2">TFFH 294</strain>
    </source>
</reference>
<organism evidence="1 2">
    <name type="scientific">Fibroporia radiculosa</name>
    <dbReference type="NCBI Taxonomy" id="599839"/>
    <lineage>
        <taxon>Eukaryota</taxon>
        <taxon>Fungi</taxon>
        <taxon>Dikarya</taxon>
        <taxon>Basidiomycota</taxon>
        <taxon>Agaricomycotina</taxon>
        <taxon>Agaricomycetes</taxon>
        <taxon>Polyporales</taxon>
        <taxon>Fibroporiaceae</taxon>
        <taxon>Fibroporia</taxon>
    </lineage>
</organism>
<dbReference type="GeneID" id="24095218"/>
<dbReference type="Proteomes" id="UP000006352">
    <property type="component" value="Unassembled WGS sequence"/>
</dbReference>
<dbReference type="Gene3D" id="3.20.20.370">
    <property type="entry name" value="Glycoside hydrolase/deacetylase"/>
    <property type="match status" value="1"/>
</dbReference>
<dbReference type="InParanoid" id="J4HUR8"/>
<dbReference type="AlphaFoldDB" id="J4HUR8"/>
<dbReference type="InterPro" id="IPR005501">
    <property type="entry name" value="LamB/YcsF/PxpA-like"/>
</dbReference>
<dbReference type="InterPro" id="IPR011330">
    <property type="entry name" value="Glyco_hydro/deAcase_b/a-brl"/>
</dbReference>
<dbReference type="STRING" id="599839.J4HUR8"/>
<dbReference type="RefSeq" id="XP_012179590.1">
    <property type="nucleotide sequence ID" value="XM_012324200.1"/>
</dbReference>
<evidence type="ECO:0008006" key="3">
    <source>
        <dbReference type="Google" id="ProtNLM"/>
    </source>
</evidence>
<dbReference type="OrthoDB" id="5295431at2759"/>
<name>J4HUR8_9APHY</name>
<dbReference type="HOGENOM" id="CLU_1704262_0_0_1"/>
<sequence>MGFLKVHGLPLNHLKPHGSVYGMTARDMALARAVVGVAKTFEVPFMGLAGTCHQTAAVELGVPFIAEWFADLEYSPEGQLLITKKHDPVPLDAVRDRVRNILSEGLVTTSSGLVPLGKGILDVSICCHSDTPGAVEIAKTVKAMVDDSNARLNG</sequence>
<dbReference type="PANTHER" id="PTHR30292">
    <property type="entry name" value="UNCHARACTERIZED PROTEIN YBGL-RELATED"/>
    <property type="match status" value="1"/>
</dbReference>